<evidence type="ECO:0000313" key="13">
    <source>
        <dbReference type="WBParaSite" id="Minc3s02727g31366"/>
    </source>
</evidence>
<evidence type="ECO:0000313" key="12">
    <source>
        <dbReference type="Proteomes" id="UP000887563"/>
    </source>
</evidence>
<dbReference type="GO" id="GO:0003700">
    <property type="term" value="F:DNA-binding transcription factor activity"/>
    <property type="evidence" value="ECO:0007669"/>
    <property type="project" value="InterPro"/>
</dbReference>
<keyword evidence="5" id="KW-0805">Transcription regulation</keyword>
<keyword evidence="9" id="KW-0539">Nucleus</keyword>
<keyword evidence="4" id="KW-0862">Zinc</keyword>
<evidence type="ECO:0000259" key="11">
    <source>
        <dbReference type="PROSITE" id="PS51030"/>
    </source>
</evidence>
<dbReference type="PROSITE" id="PS51030">
    <property type="entry name" value="NUCLEAR_REC_DBD_2"/>
    <property type="match status" value="1"/>
</dbReference>
<evidence type="ECO:0000256" key="8">
    <source>
        <dbReference type="ARBA" id="ARBA00023170"/>
    </source>
</evidence>
<dbReference type="SMART" id="SM00399">
    <property type="entry name" value="ZnF_C4"/>
    <property type="match status" value="1"/>
</dbReference>
<evidence type="ECO:0000256" key="5">
    <source>
        <dbReference type="ARBA" id="ARBA00023015"/>
    </source>
</evidence>
<keyword evidence="6" id="KW-0238">DNA-binding</keyword>
<reference evidence="13" key="1">
    <citation type="submission" date="2022-11" db="UniProtKB">
        <authorList>
            <consortium name="WormBaseParasite"/>
        </authorList>
    </citation>
    <scope>IDENTIFICATION</scope>
</reference>
<dbReference type="GO" id="GO:0043565">
    <property type="term" value="F:sequence-specific DNA binding"/>
    <property type="evidence" value="ECO:0007669"/>
    <property type="project" value="InterPro"/>
</dbReference>
<evidence type="ECO:0000256" key="9">
    <source>
        <dbReference type="ARBA" id="ARBA00023242"/>
    </source>
</evidence>
<dbReference type="InterPro" id="IPR013088">
    <property type="entry name" value="Znf_NHR/GATA"/>
</dbReference>
<feature type="compositionally biased region" description="Basic and acidic residues" evidence="10">
    <location>
        <begin position="39"/>
        <end position="48"/>
    </location>
</feature>
<evidence type="ECO:0000256" key="6">
    <source>
        <dbReference type="ARBA" id="ARBA00023125"/>
    </source>
</evidence>
<evidence type="ECO:0000256" key="1">
    <source>
        <dbReference type="ARBA" id="ARBA00005993"/>
    </source>
</evidence>
<evidence type="ECO:0000256" key="10">
    <source>
        <dbReference type="SAM" id="MobiDB-lite"/>
    </source>
</evidence>
<dbReference type="InterPro" id="IPR050274">
    <property type="entry name" value="Nuclear_hormone_rcpt_NR2"/>
</dbReference>
<sequence length="358" mass="41367">MSSTNYFNETFNEVIENENLQNFENLSDIDENNEKIKVESQKVEENKNLKNRKQTPKTRRNLNPHPTECSICERIASGYLFYGVICCYGCKHFFNRCITSKNKYKCEKDGNCNLAHNIRDIGVFGSPLTYVSGDGTRPEIRIDFLILRYPSISTYLYKNFNACKSCRFDKCILQGMYIQTTKGRQPEKVLEIQTMIQNKRRELASKGKYVQGRANNCAVEGLNFVDLQKSLIARQNTQLLDYLLTIEEHACLISDSPIGIQDFHYNSSFNSLATLLTRKENLIAMKPEYVIGRQTEPVFNPHKGVFFIQPKPLTDLLFIIVDTLRTMLFFDKLDLADKVIKVVGQGFKSFELRRILYS</sequence>
<keyword evidence="12" id="KW-1185">Reference proteome</keyword>
<keyword evidence="2" id="KW-0479">Metal-binding</keyword>
<accession>A0A914MYA9</accession>
<feature type="compositionally biased region" description="Basic residues" evidence="10">
    <location>
        <begin position="49"/>
        <end position="61"/>
    </location>
</feature>
<organism evidence="12 13">
    <name type="scientific">Meloidogyne incognita</name>
    <name type="common">Southern root-knot nematode worm</name>
    <name type="synonym">Oxyuris incognita</name>
    <dbReference type="NCBI Taxonomy" id="6306"/>
    <lineage>
        <taxon>Eukaryota</taxon>
        <taxon>Metazoa</taxon>
        <taxon>Ecdysozoa</taxon>
        <taxon>Nematoda</taxon>
        <taxon>Chromadorea</taxon>
        <taxon>Rhabditida</taxon>
        <taxon>Tylenchina</taxon>
        <taxon>Tylenchomorpha</taxon>
        <taxon>Tylenchoidea</taxon>
        <taxon>Meloidogynidae</taxon>
        <taxon>Meloidogyninae</taxon>
        <taxon>Meloidogyne</taxon>
        <taxon>Meloidogyne incognita group</taxon>
    </lineage>
</organism>
<feature type="region of interest" description="Disordered" evidence="10">
    <location>
        <begin position="39"/>
        <end position="61"/>
    </location>
</feature>
<dbReference type="PRINTS" id="PR00047">
    <property type="entry name" value="STROIDFINGER"/>
</dbReference>
<dbReference type="PANTHER" id="PTHR24083">
    <property type="entry name" value="NUCLEAR HORMONE RECEPTOR"/>
    <property type="match status" value="1"/>
</dbReference>
<dbReference type="Gene3D" id="3.30.50.10">
    <property type="entry name" value="Erythroid Transcription Factor GATA-1, subunit A"/>
    <property type="match status" value="1"/>
</dbReference>
<keyword evidence="7" id="KW-0804">Transcription</keyword>
<dbReference type="Proteomes" id="UP000887563">
    <property type="component" value="Unplaced"/>
</dbReference>
<keyword evidence="8" id="KW-0675">Receptor</keyword>
<dbReference type="InterPro" id="IPR001628">
    <property type="entry name" value="Znf_hrmn_rcpt"/>
</dbReference>
<evidence type="ECO:0000256" key="3">
    <source>
        <dbReference type="ARBA" id="ARBA00022771"/>
    </source>
</evidence>
<evidence type="ECO:0000256" key="2">
    <source>
        <dbReference type="ARBA" id="ARBA00022723"/>
    </source>
</evidence>
<dbReference type="AlphaFoldDB" id="A0A914MYA9"/>
<evidence type="ECO:0000256" key="4">
    <source>
        <dbReference type="ARBA" id="ARBA00022833"/>
    </source>
</evidence>
<feature type="domain" description="Nuclear receptor" evidence="11">
    <location>
        <begin position="66"/>
        <end position="183"/>
    </location>
</feature>
<proteinExistence type="inferred from homology"/>
<dbReference type="GO" id="GO:0008270">
    <property type="term" value="F:zinc ion binding"/>
    <property type="evidence" value="ECO:0007669"/>
    <property type="project" value="UniProtKB-KW"/>
</dbReference>
<protein>
    <submittedName>
        <fullName evidence="13">Nuclear receptor domain-containing protein</fullName>
    </submittedName>
</protein>
<comment type="similarity">
    <text evidence="1">Belongs to the nuclear hormone receptor family.</text>
</comment>
<keyword evidence="3" id="KW-0863">Zinc-finger</keyword>
<dbReference type="Pfam" id="PF00105">
    <property type="entry name" value="zf-C4"/>
    <property type="match status" value="1"/>
</dbReference>
<dbReference type="SUPFAM" id="SSF57716">
    <property type="entry name" value="Glucocorticoid receptor-like (DNA-binding domain)"/>
    <property type="match status" value="2"/>
</dbReference>
<dbReference type="WBParaSite" id="Minc3s02727g31366">
    <property type="protein sequence ID" value="Minc3s02727g31366"/>
    <property type="gene ID" value="Minc3s02727g31366"/>
</dbReference>
<evidence type="ECO:0000256" key="7">
    <source>
        <dbReference type="ARBA" id="ARBA00023163"/>
    </source>
</evidence>
<name>A0A914MYA9_MELIC</name>